<dbReference type="Pfam" id="PF22878">
    <property type="entry name" value="SPT2_N"/>
    <property type="match status" value="1"/>
</dbReference>
<dbReference type="EMBL" id="AK342799">
    <property type="protein sequence ID" value="BAH72687.1"/>
    <property type="molecule type" value="mRNA"/>
</dbReference>
<gene>
    <name evidence="2" type="primary">ACYPI006004</name>
</gene>
<feature type="domain" description="SPT2 homolog N-terminal" evidence="1">
    <location>
        <begin position="1"/>
        <end position="91"/>
    </location>
</feature>
<sequence length="113" mass="13211">MDFHTLLYQAQKNNTRDKDVKYFKASLDPPKKETKESRQLSDSIKKFLAKKDEEDRLKQIEEQKKKDELISLRSQDRKSFKRVQSMLNRTKSANKSVIEDAKDDVNTSVTMAG</sequence>
<proteinExistence type="evidence at transcript level"/>
<dbReference type="InterPro" id="IPR054552">
    <property type="entry name" value="SPT2_N"/>
</dbReference>
<evidence type="ECO:0000259" key="1">
    <source>
        <dbReference type="Pfam" id="PF22878"/>
    </source>
</evidence>
<name>C4WXR7_ACYPI</name>
<protein>
    <submittedName>
        <fullName evidence="2">ACYPI006004 protein</fullName>
    </submittedName>
</protein>
<evidence type="ECO:0000313" key="2">
    <source>
        <dbReference type="EMBL" id="BAH72687.1"/>
    </source>
</evidence>
<organism evidence="2">
    <name type="scientific">Acyrthosiphon pisum</name>
    <name type="common">Pea aphid</name>
    <dbReference type="NCBI Taxonomy" id="7029"/>
    <lineage>
        <taxon>Eukaryota</taxon>
        <taxon>Metazoa</taxon>
        <taxon>Ecdysozoa</taxon>
        <taxon>Arthropoda</taxon>
        <taxon>Hexapoda</taxon>
        <taxon>Insecta</taxon>
        <taxon>Pterygota</taxon>
        <taxon>Neoptera</taxon>
        <taxon>Paraneoptera</taxon>
        <taxon>Hemiptera</taxon>
        <taxon>Sternorrhyncha</taxon>
        <taxon>Aphidomorpha</taxon>
        <taxon>Aphidoidea</taxon>
        <taxon>Aphididae</taxon>
        <taxon>Macrosiphini</taxon>
        <taxon>Acyrthosiphon</taxon>
    </lineage>
</organism>
<dbReference type="AlphaFoldDB" id="C4WXR7"/>
<accession>C4WXR7</accession>
<dbReference type="OrthoDB" id="6259853at2759"/>
<reference evidence="2" key="1">
    <citation type="submission" date="2009-06" db="EMBL/GenBank/DDBJ databases">
        <title>A full-length cDNA resource of the pea aphid, Acyrthosiphon pisum.</title>
        <authorList>
            <person name="Shigenobu S."/>
            <person name="Nakabachi A."/>
            <person name="Richards S."/>
        </authorList>
    </citation>
    <scope>NUCLEOTIDE SEQUENCE</scope>
    <source>
        <strain evidence="2">LSR1</strain>
        <tissue evidence="2">Whole body</tissue>
    </source>
</reference>